<proteinExistence type="inferred from homology"/>
<evidence type="ECO:0000256" key="11">
    <source>
        <dbReference type="ARBA" id="ARBA00022984"/>
    </source>
</evidence>
<evidence type="ECO:0000259" key="19">
    <source>
        <dbReference type="Pfam" id="PF00912"/>
    </source>
</evidence>
<comment type="catalytic activity">
    <reaction evidence="16">
        <text>Preferential cleavage: (Ac)2-L-Lys-D-Ala-|-D-Ala. Also transpeptidation of peptidyl-alanyl moieties that are N-acyl substituents of D-alanine.</text>
        <dbReference type="EC" id="3.4.16.4"/>
    </reaction>
</comment>
<evidence type="ECO:0000313" key="20">
    <source>
        <dbReference type="EMBL" id="KMY52235.1"/>
    </source>
</evidence>
<dbReference type="GO" id="GO:0030288">
    <property type="term" value="C:outer membrane-bounded periplasmic space"/>
    <property type="evidence" value="ECO:0007669"/>
    <property type="project" value="TreeGrafter"/>
</dbReference>
<evidence type="ECO:0000256" key="1">
    <source>
        <dbReference type="ARBA" id="ARBA00007090"/>
    </source>
</evidence>
<keyword evidence="6" id="KW-0328">Glycosyltransferase</keyword>
<evidence type="ECO:0000256" key="5">
    <source>
        <dbReference type="ARBA" id="ARBA00022670"/>
    </source>
</evidence>
<comment type="catalytic activity">
    <reaction evidence="17">
        <text>[GlcNAc-(1-&gt;4)-Mur2Ac(oyl-L-Ala-gamma-D-Glu-L-Lys-D-Ala-D-Ala)](n)-di-trans,octa-cis-undecaprenyl diphosphate + beta-D-GlcNAc-(1-&gt;4)-Mur2Ac(oyl-L-Ala-gamma-D-Glu-L-Lys-D-Ala-D-Ala)-di-trans,octa-cis-undecaprenyl diphosphate = [GlcNAc-(1-&gt;4)-Mur2Ac(oyl-L-Ala-gamma-D-Glu-L-Lys-D-Ala-D-Ala)](n+1)-di-trans,octa-cis-undecaprenyl diphosphate + di-trans,octa-cis-undecaprenyl diphosphate + H(+)</text>
        <dbReference type="Rhea" id="RHEA:23708"/>
        <dbReference type="Rhea" id="RHEA-COMP:9602"/>
        <dbReference type="Rhea" id="RHEA-COMP:9603"/>
        <dbReference type="ChEBI" id="CHEBI:15378"/>
        <dbReference type="ChEBI" id="CHEBI:58405"/>
        <dbReference type="ChEBI" id="CHEBI:60033"/>
        <dbReference type="ChEBI" id="CHEBI:78435"/>
        <dbReference type="EC" id="2.4.99.28"/>
    </reaction>
</comment>
<protein>
    <submittedName>
        <fullName evidence="20">Penicillin-binding protein</fullName>
    </submittedName>
</protein>
<dbReference type="Proteomes" id="UP000037146">
    <property type="component" value="Unassembled WGS sequence"/>
</dbReference>
<evidence type="ECO:0000259" key="18">
    <source>
        <dbReference type="Pfam" id="PF00905"/>
    </source>
</evidence>
<dbReference type="Gene3D" id="3.40.710.10">
    <property type="entry name" value="DD-peptidase/beta-lactamase superfamily"/>
    <property type="match status" value="1"/>
</dbReference>
<dbReference type="STRING" id="1679170.AC625_05095"/>
<keyword evidence="14" id="KW-0511">Multifunctional enzyme</keyword>
<dbReference type="InterPro" id="IPR001264">
    <property type="entry name" value="Glyco_trans_51"/>
</dbReference>
<dbReference type="Gene3D" id="1.10.3810.10">
    <property type="entry name" value="Biosynthetic peptidoglycan transglycosylase-like"/>
    <property type="match status" value="1"/>
</dbReference>
<dbReference type="GO" id="GO:0008955">
    <property type="term" value="F:peptidoglycan glycosyltransferase activity"/>
    <property type="evidence" value="ECO:0007669"/>
    <property type="project" value="UniProtKB-EC"/>
</dbReference>
<dbReference type="InterPro" id="IPR001460">
    <property type="entry name" value="PCN-bd_Tpept"/>
</dbReference>
<dbReference type="SUPFAM" id="SSF53955">
    <property type="entry name" value="Lysozyme-like"/>
    <property type="match status" value="1"/>
</dbReference>
<dbReference type="InterPro" id="IPR023346">
    <property type="entry name" value="Lysozyme-like_dom_sf"/>
</dbReference>
<dbReference type="GO" id="GO:0008360">
    <property type="term" value="P:regulation of cell shape"/>
    <property type="evidence" value="ECO:0007669"/>
    <property type="project" value="UniProtKB-KW"/>
</dbReference>
<evidence type="ECO:0000256" key="12">
    <source>
        <dbReference type="ARBA" id="ARBA00022989"/>
    </source>
</evidence>
<dbReference type="NCBIfam" id="TIGR02074">
    <property type="entry name" value="PBP_1a_fam"/>
    <property type="match status" value="1"/>
</dbReference>
<keyword evidence="7" id="KW-0808">Transferase</keyword>
<dbReference type="AlphaFoldDB" id="A0A0K9H065"/>
<evidence type="ECO:0000256" key="10">
    <source>
        <dbReference type="ARBA" id="ARBA00022960"/>
    </source>
</evidence>
<dbReference type="Pfam" id="PF00912">
    <property type="entry name" value="Transgly"/>
    <property type="match status" value="1"/>
</dbReference>
<keyword evidence="21" id="KW-1185">Reference proteome</keyword>
<dbReference type="InterPro" id="IPR012338">
    <property type="entry name" value="Beta-lactam/transpept-like"/>
</dbReference>
<dbReference type="InterPro" id="IPR036950">
    <property type="entry name" value="PBP_transglycosylase"/>
</dbReference>
<feature type="domain" description="Glycosyl transferase family 51" evidence="19">
    <location>
        <begin position="42"/>
        <end position="216"/>
    </location>
</feature>
<organism evidence="20 21">
    <name type="scientific">Peribacillus loiseleuriae</name>
    <dbReference type="NCBI Taxonomy" id="1679170"/>
    <lineage>
        <taxon>Bacteria</taxon>
        <taxon>Bacillati</taxon>
        <taxon>Bacillota</taxon>
        <taxon>Bacilli</taxon>
        <taxon>Bacillales</taxon>
        <taxon>Bacillaceae</taxon>
        <taxon>Peribacillus</taxon>
    </lineage>
</organism>
<evidence type="ECO:0000256" key="9">
    <source>
        <dbReference type="ARBA" id="ARBA00022801"/>
    </source>
</evidence>
<keyword evidence="12" id="KW-1133">Transmembrane helix</keyword>
<keyword evidence="9" id="KW-0378">Hydrolase</keyword>
<dbReference type="GO" id="GO:0008658">
    <property type="term" value="F:penicillin binding"/>
    <property type="evidence" value="ECO:0007669"/>
    <property type="project" value="InterPro"/>
</dbReference>
<evidence type="ECO:0000256" key="16">
    <source>
        <dbReference type="ARBA" id="ARBA00034000"/>
    </source>
</evidence>
<keyword evidence="4" id="KW-0121">Carboxypeptidase</keyword>
<feature type="domain" description="Penicillin-binding protein transpeptidase" evidence="18">
    <location>
        <begin position="314"/>
        <end position="591"/>
    </location>
</feature>
<name>A0A0K9H065_9BACI</name>
<sequence>MGLISFFAVLLIAVVLLTFYKPDISLLTTELKRATEIYDVDGELASKITANKTEGASIDDIPNHVKNAVVAIEDHRFYEHNGIDYKGIFRAVYVNMKAGKVVEGGSTITQQLIKIALLEQNRTFKRKLEEFFIAREVEKEYSKDEVLGMYLNQIYFGHGAWGIKKAARIYFGKDVNELTLSEGAMLAGVINIPTKLDPYNHYDAALKRRNLVLTRMATNGFIDSEQAEQAKSEEIILAHNQKEDQLKGKYPYFVDVVLTEASKKYKLEIDELLRGGYKIYTTLDQHIQQALEEVYENNKNFPKGVTDALVQSGMVLINPKTGGINALIGGRGEHQFLGYNRATQLKASPGSTIKPLAVYTPALEEGYKLTDLLVDEKMNFGGYEPSNANGQYLGEVPLYEALMKSLNVPTVWLMNEIGIEKSIRSLERFGIPLTENDRNLSLALGGMEKGVSPQDMAEAYSAFANNGERVESHTIVKIENAQGQEVAVWKEKSTKIMEKKMADQMNRLLLGVVEYGTGKNAAVEGYEIAGKTGSVQVTIPGVKSGVKDQWFVGYTPSLVGAVWAGYDRSDKDHYLTTNSSQGTVLIFQKVMTNVLLNQEAESFHVASLKPLIEERKKELEKKERKQYWRDKGSELQDSWKKWWDKLLKKE</sequence>
<evidence type="ECO:0000256" key="3">
    <source>
        <dbReference type="ARBA" id="ARBA00022475"/>
    </source>
</evidence>
<dbReference type="GO" id="GO:0006508">
    <property type="term" value="P:proteolysis"/>
    <property type="evidence" value="ECO:0007669"/>
    <property type="project" value="UniProtKB-KW"/>
</dbReference>
<evidence type="ECO:0000256" key="4">
    <source>
        <dbReference type="ARBA" id="ARBA00022645"/>
    </source>
</evidence>
<evidence type="ECO:0000256" key="7">
    <source>
        <dbReference type="ARBA" id="ARBA00022679"/>
    </source>
</evidence>
<keyword evidence="11" id="KW-0573">Peptidoglycan synthesis</keyword>
<keyword evidence="15" id="KW-0961">Cell wall biogenesis/degradation</keyword>
<evidence type="ECO:0000313" key="21">
    <source>
        <dbReference type="Proteomes" id="UP000037146"/>
    </source>
</evidence>
<evidence type="ECO:0000256" key="15">
    <source>
        <dbReference type="ARBA" id="ARBA00023316"/>
    </source>
</evidence>
<keyword evidence="3" id="KW-1003">Cell membrane</keyword>
<evidence type="ECO:0000256" key="6">
    <source>
        <dbReference type="ARBA" id="ARBA00022676"/>
    </source>
</evidence>
<evidence type="ECO:0000256" key="17">
    <source>
        <dbReference type="ARBA" id="ARBA00049902"/>
    </source>
</evidence>
<comment type="caution">
    <text evidence="20">The sequence shown here is derived from an EMBL/GenBank/DDBJ whole genome shotgun (WGS) entry which is preliminary data.</text>
</comment>
<evidence type="ECO:0000256" key="14">
    <source>
        <dbReference type="ARBA" id="ARBA00023268"/>
    </source>
</evidence>
<dbReference type="FunFam" id="1.10.3810.10:FF:000001">
    <property type="entry name" value="Penicillin-binding protein 1A"/>
    <property type="match status" value="1"/>
</dbReference>
<comment type="similarity">
    <text evidence="1">In the C-terminal section; belongs to the transpeptidase family.</text>
</comment>
<keyword evidence="10" id="KW-0133">Cell shape</keyword>
<dbReference type="SUPFAM" id="SSF56601">
    <property type="entry name" value="beta-lactamase/transpeptidase-like"/>
    <property type="match status" value="1"/>
</dbReference>
<dbReference type="EMBL" id="LFZW01000001">
    <property type="protein sequence ID" value="KMY52235.1"/>
    <property type="molecule type" value="Genomic_DNA"/>
</dbReference>
<keyword evidence="5" id="KW-0645">Protease</keyword>
<dbReference type="PATRIC" id="fig|1679170.3.peg.1085"/>
<dbReference type="PANTHER" id="PTHR32282:SF32">
    <property type="entry name" value="PENICILLIN-BINDING PROTEIN 2A"/>
    <property type="match status" value="1"/>
</dbReference>
<accession>A0A0K9H065</accession>
<evidence type="ECO:0000256" key="8">
    <source>
        <dbReference type="ARBA" id="ARBA00022692"/>
    </source>
</evidence>
<keyword evidence="13" id="KW-0472">Membrane</keyword>
<dbReference type="GO" id="GO:0009002">
    <property type="term" value="F:serine-type D-Ala-D-Ala carboxypeptidase activity"/>
    <property type="evidence" value="ECO:0007669"/>
    <property type="project" value="UniProtKB-EC"/>
</dbReference>
<dbReference type="Pfam" id="PF00905">
    <property type="entry name" value="Transpeptidase"/>
    <property type="match status" value="1"/>
</dbReference>
<reference evidence="21" key="1">
    <citation type="submission" date="2015-07" db="EMBL/GenBank/DDBJ databases">
        <title>Genome sequencing project for genomic taxonomy and phylogenomics of Bacillus-like bacteria.</title>
        <authorList>
            <person name="Liu B."/>
            <person name="Wang J."/>
            <person name="Zhu Y."/>
            <person name="Liu G."/>
            <person name="Chen Q."/>
            <person name="Chen Z."/>
            <person name="Lan J."/>
            <person name="Che J."/>
            <person name="Ge C."/>
            <person name="Shi H."/>
            <person name="Pan Z."/>
            <person name="Liu X."/>
        </authorList>
    </citation>
    <scope>NUCLEOTIDE SEQUENCE [LARGE SCALE GENOMIC DNA]</scope>
    <source>
        <strain evidence="21">FJAT-27997</strain>
    </source>
</reference>
<dbReference type="GO" id="GO:0071555">
    <property type="term" value="P:cell wall organization"/>
    <property type="evidence" value="ECO:0007669"/>
    <property type="project" value="UniProtKB-KW"/>
</dbReference>
<dbReference type="InterPro" id="IPR050396">
    <property type="entry name" value="Glycosyltr_51/Transpeptidase"/>
</dbReference>
<keyword evidence="8" id="KW-0812">Transmembrane</keyword>
<dbReference type="GO" id="GO:0009252">
    <property type="term" value="P:peptidoglycan biosynthetic process"/>
    <property type="evidence" value="ECO:0007669"/>
    <property type="project" value="UniProtKB-KW"/>
</dbReference>
<gene>
    <name evidence="20" type="ORF">AC625_05095</name>
</gene>
<comment type="similarity">
    <text evidence="2">In the N-terminal section; belongs to the glycosyltransferase 51 family.</text>
</comment>
<dbReference type="PANTHER" id="PTHR32282">
    <property type="entry name" value="BINDING PROTEIN TRANSPEPTIDASE, PUTATIVE-RELATED"/>
    <property type="match status" value="1"/>
</dbReference>
<evidence type="ECO:0000256" key="2">
    <source>
        <dbReference type="ARBA" id="ARBA00007739"/>
    </source>
</evidence>
<evidence type="ECO:0000256" key="13">
    <source>
        <dbReference type="ARBA" id="ARBA00023136"/>
    </source>
</evidence>